<name>A0A2S7IN01_9BACT</name>
<feature type="transmembrane region" description="Helical" evidence="9">
    <location>
        <begin position="82"/>
        <end position="99"/>
    </location>
</feature>
<evidence type="ECO:0000256" key="1">
    <source>
        <dbReference type="ARBA" id="ARBA00002442"/>
    </source>
</evidence>
<feature type="domain" description="Cytochrome c assembly protein" evidence="10">
    <location>
        <begin position="33"/>
        <end position="156"/>
    </location>
</feature>
<evidence type="ECO:0000256" key="4">
    <source>
        <dbReference type="ARBA" id="ARBA00016463"/>
    </source>
</evidence>
<keyword evidence="12" id="KW-1185">Reference proteome</keyword>
<dbReference type="InterPro" id="IPR002541">
    <property type="entry name" value="Cyt_c_assembly"/>
</dbReference>
<organism evidence="11 12">
    <name type="scientific">Siphonobacter curvatus</name>
    <dbReference type="NCBI Taxonomy" id="2094562"/>
    <lineage>
        <taxon>Bacteria</taxon>
        <taxon>Pseudomonadati</taxon>
        <taxon>Bacteroidota</taxon>
        <taxon>Cytophagia</taxon>
        <taxon>Cytophagales</taxon>
        <taxon>Cytophagaceae</taxon>
        <taxon>Siphonobacter</taxon>
    </lineage>
</organism>
<evidence type="ECO:0000256" key="3">
    <source>
        <dbReference type="ARBA" id="ARBA00005840"/>
    </source>
</evidence>
<comment type="similarity">
    <text evidence="3">Belongs to the CcmC/CycZ/HelC family.</text>
</comment>
<evidence type="ECO:0000256" key="5">
    <source>
        <dbReference type="ARBA" id="ARBA00022692"/>
    </source>
</evidence>
<gene>
    <name evidence="11" type="ORF">C5O19_05045</name>
</gene>
<dbReference type="Proteomes" id="UP000239590">
    <property type="component" value="Unassembled WGS sequence"/>
</dbReference>
<feature type="transmembrane region" description="Helical" evidence="9">
    <location>
        <begin position="188"/>
        <end position="205"/>
    </location>
</feature>
<dbReference type="GO" id="GO:0020037">
    <property type="term" value="F:heme binding"/>
    <property type="evidence" value="ECO:0007669"/>
    <property type="project" value="InterPro"/>
</dbReference>
<sequence length="221" mass="25561">MKMAWWKYLCMLLLFYVYTGGLLLPIPHQPILYETARNLYFHVPLWFAMILLLVLSVWYAIKYLRKGEIDDDIQSVELANTGLIFGILGFITGAIWGNYTWGSPLPQDPKLLSTEIAMLIYLAYWVLRGSFRDEQQRARISAVYNIFAFAAFIPLTIILPRLASNSLHPGNGSNPGFKIYDSDHKMKLVFYPAVIGMILLGYWISSLRIRYRRLNEIVENK</sequence>
<evidence type="ECO:0000256" key="6">
    <source>
        <dbReference type="ARBA" id="ARBA00022748"/>
    </source>
</evidence>
<feature type="transmembrane region" description="Helical" evidence="9">
    <location>
        <begin position="143"/>
        <end position="163"/>
    </location>
</feature>
<evidence type="ECO:0000313" key="12">
    <source>
        <dbReference type="Proteomes" id="UP000239590"/>
    </source>
</evidence>
<dbReference type="PRINTS" id="PR01386">
    <property type="entry name" value="CCMCBIOGNSIS"/>
</dbReference>
<proteinExistence type="inferred from homology"/>
<dbReference type="OrthoDB" id="9814290at2"/>
<evidence type="ECO:0000256" key="7">
    <source>
        <dbReference type="ARBA" id="ARBA00022989"/>
    </source>
</evidence>
<dbReference type="PANTHER" id="PTHR30071">
    <property type="entry name" value="HEME EXPORTER PROTEIN C"/>
    <property type="match status" value="1"/>
</dbReference>
<dbReference type="EMBL" id="PTRA01000001">
    <property type="protein sequence ID" value="PQA59026.1"/>
    <property type="molecule type" value="Genomic_DNA"/>
</dbReference>
<feature type="transmembrane region" description="Helical" evidence="9">
    <location>
        <begin position="39"/>
        <end position="61"/>
    </location>
</feature>
<protein>
    <recommendedName>
        <fullName evidence="4">Heme exporter protein C</fullName>
    </recommendedName>
</protein>
<feature type="transmembrane region" description="Helical" evidence="9">
    <location>
        <begin position="111"/>
        <end position="131"/>
    </location>
</feature>
<keyword evidence="5 9" id="KW-0812">Transmembrane</keyword>
<keyword evidence="8 9" id="KW-0472">Membrane</keyword>
<dbReference type="GO" id="GO:0015232">
    <property type="term" value="F:heme transmembrane transporter activity"/>
    <property type="evidence" value="ECO:0007669"/>
    <property type="project" value="InterPro"/>
</dbReference>
<evidence type="ECO:0000313" key="11">
    <source>
        <dbReference type="EMBL" id="PQA59026.1"/>
    </source>
</evidence>
<evidence type="ECO:0000256" key="8">
    <source>
        <dbReference type="ARBA" id="ARBA00023136"/>
    </source>
</evidence>
<dbReference type="AlphaFoldDB" id="A0A2S7IN01"/>
<dbReference type="PANTHER" id="PTHR30071:SF1">
    <property type="entry name" value="CYTOCHROME B_B6 PROTEIN-RELATED"/>
    <property type="match status" value="1"/>
</dbReference>
<evidence type="ECO:0000256" key="9">
    <source>
        <dbReference type="SAM" id="Phobius"/>
    </source>
</evidence>
<comment type="function">
    <text evidence="1">Required for the export of heme to the periplasm for the biogenesis of c-type cytochromes.</text>
</comment>
<dbReference type="InterPro" id="IPR045062">
    <property type="entry name" value="Cyt_c_biogenesis_CcsA/CcmC"/>
</dbReference>
<feature type="transmembrane region" description="Helical" evidence="9">
    <location>
        <begin position="5"/>
        <end position="27"/>
    </location>
</feature>
<keyword evidence="6" id="KW-0201">Cytochrome c-type biogenesis</keyword>
<accession>A0A2S7IN01</accession>
<dbReference type="GO" id="GO:0005886">
    <property type="term" value="C:plasma membrane"/>
    <property type="evidence" value="ECO:0007669"/>
    <property type="project" value="TreeGrafter"/>
</dbReference>
<dbReference type="Pfam" id="PF01578">
    <property type="entry name" value="Cytochrom_C_asm"/>
    <property type="match status" value="1"/>
</dbReference>
<comment type="caution">
    <text evidence="11">The sequence shown here is derived from an EMBL/GenBank/DDBJ whole genome shotgun (WGS) entry which is preliminary data.</text>
</comment>
<evidence type="ECO:0000259" key="10">
    <source>
        <dbReference type="Pfam" id="PF01578"/>
    </source>
</evidence>
<comment type="subcellular location">
    <subcellularLocation>
        <location evidence="2">Membrane</location>
        <topology evidence="2">Multi-pass membrane protein</topology>
    </subcellularLocation>
</comment>
<dbReference type="InterPro" id="IPR003557">
    <property type="entry name" value="Cyt_c_biogenesis_CcmC"/>
</dbReference>
<evidence type="ECO:0000256" key="2">
    <source>
        <dbReference type="ARBA" id="ARBA00004141"/>
    </source>
</evidence>
<reference evidence="12" key="1">
    <citation type="submission" date="2018-02" db="EMBL/GenBank/DDBJ databases">
        <title>Genome sequencing of Solimonas sp. HR-BB.</title>
        <authorList>
            <person name="Lee Y."/>
            <person name="Jeon C.O."/>
        </authorList>
    </citation>
    <scope>NUCLEOTIDE SEQUENCE [LARGE SCALE GENOMIC DNA]</scope>
    <source>
        <strain evidence="12">HR-U</strain>
    </source>
</reference>
<dbReference type="GO" id="GO:0017004">
    <property type="term" value="P:cytochrome complex assembly"/>
    <property type="evidence" value="ECO:0007669"/>
    <property type="project" value="UniProtKB-KW"/>
</dbReference>
<keyword evidence="7 9" id="KW-1133">Transmembrane helix</keyword>